<evidence type="ECO:0000256" key="2">
    <source>
        <dbReference type="SAM" id="MobiDB-lite"/>
    </source>
</evidence>
<evidence type="ECO:0000313" key="3">
    <source>
        <dbReference type="EMBL" id="VDL75196.1"/>
    </source>
</evidence>
<evidence type="ECO:0000313" key="5">
    <source>
        <dbReference type="WBParaSite" id="NBR_0001160601-mRNA-1"/>
    </source>
</evidence>
<dbReference type="GO" id="GO:0006508">
    <property type="term" value="P:proteolysis"/>
    <property type="evidence" value="ECO:0007669"/>
    <property type="project" value="InterPro"/>
</dbReference>
<reference evidence="3 4" key="2">
    <citation type="submission" date="2018-11" db="EMBL/GenBank/DDBJ databases">
        <authorList>
            <consortium name="Pathogen Informatics"/>
        </authorList>
    </citation>
    <scope>NUCLEOTIDE SEQUENCE [LARGE SCALE GENOMIC DNA]</scope>
</reference>
<dbReference type="WBParaSite" id="NBR_0001160601-mRNA-1">
    <property type="protein sequence ID" value="NBR_0001160601-mRNA-1"/>
    <property type="gene ID" value="NBR_0001160601"/>
</dbReference>
<accession>A0A0N4Y6A5</accession>
<dbReference type="PROSITE" id="PS00141">
    <property type="entry name" value="ASP_PROTEASE"/>
    <property type="match status" value="1"/>
</dbReference>
<proteinExistence type="predicted"/>
<dbReference type="STRING" id="27835.A0A0N4Y6A5"/>
<reference evidence="5" key="1">
    <citation type="submission" date="2017-02" db="UniProtKB">
        <authorList>
            <consortium name="WormBaseParasite"/>
        </authorList>
    </citation>
    <scope>IDENTIFICATION</scope>
</reference>
<feature type="region of interest" description="Disordered" evidence="2">
    <location>
        <begin position="23"/>
        <end position="46"/>
    </location>
</feature>
<evidence type="ECO:0000313" key="4">
    <source>
        <dbReference type="Proteomes" id="UP000271162"/>
    </source>
</evidence>
<dbReference type="GO" id="GO:0004190">
    <property type="term" value="F:aspartic-type endopeptidase activity"/>
    <property type="evidence" value="ECO:0007669"/>
    <property type="project" value="InterPro"/>
</dbReference>
<organism evidence="5">
    <name type="scientific">Nippostrongylus brasiliensis</name>
    <name type="common">Rat hookworm</name>
    <dbReference type="NCBI Taxonomy" id="27835"/>
    <lineage>
        <taxon>Eukaryota</taxon>
        <taxon>Metazoa</taxon>
        <taxon>Ecdysozoa</taxon>
        <taxon>Nematoda</taxon>
        <taxon>Chromadorea</taxon>
        <taxon>Rhabditida</taxon>
        <taxon>Rhabditina</taxon>
        <taxon>Rhabditomorpha</taxon>
        <taxon>Strongyloidea</taxon>
        <taxon>Heligmosomidae</taxon>
        <taxon>Nippostrongylus</taxon>
    </lineage>
</organism>
<protein>
    <submittedName>
        <fullName evidence="5">Peptidase A2 domain-containing protein</fullName>
    </submittedName>
</protein>
<dbReference type="EMBL" id="UYSL01020560">
    <property type="protein sequence ID" value="VDL75196.1"/>
    <property type="molecule type" value="Genomic_DNA"/>
</dbReference>
<feature type="coiled-coil region" evidence="1">
    <location>
        <begin position="186"/>
        <end position="220"/>
    </location>
</feature>
<dbReference type="AlphaFoldDB" id="A0A0N4Y6A5"/>
<keyword evidence="1" id="KW-0175">Coiled coil</keyword>
<dbReference type="InterPro" id="IPR001969">
    <property type="entry name" value="Aspartic_peptidase_AS"/>
</dbReference>
<evidence type="ECO:0000256" key="1">
    <source>
        <dbReference type="SAM" id="Coils"/>
    </source>
</evidence>
<sequence length="470" mass="52205">MSSTPSGVGDMITAEIGNVVERETRPDCDGVADEQSQPRASMKRQVDDDSMCGELEAEFQRLCGGEDSSGTLQVCAELGKAVKETYVRVMAEVAKHMRTSNPNRETIEKVARDSLESTLGLIESLGLRAKRAATLASWVSVVMDSLECDSKDEFVERLAEFINARESVRMIMADSSLPMQHIPDVLADAIASKELLQEQLRRQQAELEELRALCQNKSVDKAVVGPSRGSLSARLGGKSCRVIDMESREARKGETVECPLFGKKMSTELELFGRKWKGLLDTGSEISIIPAQVLLQAKSDGFDIDSDVPEFSIDDSQRVYDASGNVMHFVTVVEVKLKECGTAEREVRAKAYVTKAGDEEIILGTNVLPQLGYQLVRVAGDDKAHETRDKVAQRQFDDGRRVPTMDLLRTCPDEIRCSEVPRPKTGRRKRRCKAVQVRKGAEREFDVLDPMNCLHVEFRCQGRDARCKKA</sequence>
<dbReference type="Proteomes" id="UP000271162">
    <property type="component" value="Unassembled WGS sequence"/>
</dbReference>
<dbReference type="CDD" id="cd00303">
    <property type="entry name" value="retropepsin_like"/>
    <property type="match status" value="1"/>
</dbReference>
<keyword evidence="4" id="KW-1185">Reference proteome</keyword>
<name>A0A0N4Y6A5_NIPBR</name>
<gene>
    <name evidence="3" type="ORF">NBR_LOCUS11607</name>
</gene>